<accession>A0A0C9TC52</accession>
<sequence>MSSRHHYDMFKQSGYSLELLDWLLSKVPLQAILVMVEKVVQARPAVQTDPGLSGAV</sequence>
<dbReference type="HOGENOM" id="CLU_3015706_0_0_1"/>
<reference evidence="1 2" key="1">
    <citation type="submission" date="2014-06" db="EMBL/GenBank/DDBJ databases">
        <title>Evolutionary Origins and Diversification of the Mycorrhizal Mutualists.</title>
        <authorList>
            <consortium name="DOE Joint Genome Institute"/>
            <consortium name="Mycorrhizal Genomics Consortium"/>
            <person name="Kohler A."/>
            <person name="Kuo A."/>
            <person name="Nagy L.G."/>
            <person name="Floudas D."/>
            <person name="Copeland A."/>
            <person name="Barry K.W."/>
            <person name="Cichocki N."/>
            <person name="Veneault-Fourrey C."/>
            <person name="LaButti K."/>
            <person name="Lindquist E.A."/>
            <person name="Lipzen A."/>
            <person name="Lundell T."/>
            <person name="Morin E."/>
            <person name="Murat C."/>
            <person name="Riley R."/>
            <person name="Ohm R."/>
            <person name="Sun H."/>
            <person name="Tunlid A."/>
            <person name="Henrissat B."/>
            <person name="Grigoriev I.V."/>
            <person name="Hibbett D.S."/>
            <person name="Martin F."/>
        </authorList>
    </citation>
    <scope>NUCLEOTIDE SEQUENCE [LARGE SCALE GENOMIC DNA]</scope>
    <source>
        <strain evidence="1 2">SS14</strain>
    </source>
</reference>
<evidence type="ECO:0000313" key="1">
    <source>
        <dbReference type="EMBL" id="KIJ26743.1"/>
    </source>
</evidence>
<proteinExistence type="predicted"/>
<name>A0A0C9TC52_SPHS4</name>
<dbReference type="Proteomes" id="UP000054279">
    <property type="component" value="Unassembled WGS sequence"/>
</dbReference>
<keyword evidence="2" id="KW-1185">Reference proteome</keyword>
<protein>
    <submittedName>
        <fullName evidence="1">Uncharacterized protein</fullName>
    </submittedName>
</protein>
<gene>
    <name evidence="1" type="ORF">M422DRAFT_272138</name>
</gene>
<evidence type="ECO:0000313" key="2">
    <source>
        <dbReference type="Proteomes" id="UP000054279"/>
    </source>
</evidence>
<organism evidence="1 2">
    <name type="scientific">Sphaerobolus stellatus (strain SS14)</name>
    <dbReference type="NCBI Taxonomy" id="990650"/>
    <lineage>
        <taxon>Eukaryota</taxon>
        <taxon>Fungi</taxon>
        <taxon>Dikarya</taxon>
        <taxon>Basidiomycota</taxon>
        <taxon>Agaricomycotina</taxon>
        <taxon>Agaricomycetes</taxon>
        <taxon>Phallomycetidae</taxon>
        <taxon>Geastrales</taxon>
        <taxon>Sphaerobolaceae</taxon>
        <taxon>Sphaerobolus</taxon>
    </lineage>
</organism>
<dbReference type="EMBL" id="KN837358">
    <property type="protein sequence ID" value="KIJ26743.1"/>
    <property type="molecule type" value="Genomic_DNA"/>
</dbReference>
<dbReference type="AlphaFoldDB" id="A0A0C9TC52"/>